<evidence type="ECO:0000256" key="1">
    <source>
        <dbReference type="SAM" id="MobiDB-lite"/>
    </source>
</evidence>
<accession>A0A430FIK2</accession>
<gene>
    <name evidence="2" type="ORF">D2E23_0365</name>
</gene>
<feature type="compositionally biased region" description="Basic and acidic residues" evidence="1">
    <location>
        <begin position="1"/>
        <end position="14"/>
    </location>
</feature>
<organism evidence="2 3">
    <name type="scientific">Bifidobacterium callimiconis</name>
    <dbReference type="NCBI Taxonomy" id="2306973"/>
    <lineage>
        <taxon>Bacteria</taxon>
        <taxon>Bacillati</taxon>
        <taxon>Actinomycetota</taxon>
        <taxon>Actinomycetes</taxon>
        <taxon>Bifidobacteriales</taxon>
        <taxon>Bifidobacteriaceae</taxon>
        <taxon>Bifidobacterium</taxon>
    </lineage>
</organism>
<proteinExistence type="predicted"/>
<feature type="region of interest" description="Disordered" evidence="1">
    <location>
        <begin position="1"/>
        <end position="46"/>
    </location>
</feature>
<feature type="compositionally biased region" description="Polar residues" evidence="1">
    <location>
        <begin position="19"/>
        <end position="32"/>
    </location>
</feature>
<evidence type="ECO:0000313" key="3">
    <source>
        <dbReference type="Proteomes" id="UP000288607"/>
    </source>
</evidence>
<comment type="caution">
    <text evidence="2">The sequence shown here is derived from an EMBL/GenBank/DDBJ whole genome shotgun (WGS) entry which is preliminary data.</text>
</comment>
<keyword evidence="3" id="KW-1185">Reference proteome</keyword>
<dbReference type="AlphaFoldDB" id="A0A430FIK2"/>
<dbReference type="EMBL" id="QXGJ01000001">
    <property type="protein sequence ID" value="RSX52637.1"/>
    <property type="molecule type" value="Genomic_DNA"/>
</dbReference>
<protein>
    <submittedName>
        <fullName evidence="2">Uncharacterized protein</fullName>
    </submittedName>
</protein>
<dbReference type="Proteomes" id="UP000288607">
    <property type="component" value="Unassembled WGS sequence"/>
</dbReference>
<evidence type="ECO:0000313" key="2">
    <source>
        <dbReference type="EMBL" id="RSX52637.1"/>
    </source>
</evidence>
<reference evidence="2 3" key="1">
    <citation type="submission" date="2018-09" db="EMBL/GenBank/DDBJ databases">
        <title>Characterization of the phylogenetic diversity of five novel species belonging to the genus Bifidobacterium.</title>
        <authorList>
            <person name="Lugli G.A."/>
            <person name="Duranti S."/>
            <person name="Milani C."/>
        </authorList>
    </citation>
    <scope>NUCLEOTIDE SEQUENCE [LARGE SCALE GENOMIC DNA]</scope>
    <source>
        <strain evidence="2 3">2028B</strain>
    </source>
</reference>
<name>A0A430FIK2_9BIFI</name>
<sequence length="46" mass="4820">MCPDRGGKEARMGEPSEENLASGSSRADSTPDVTEPLEVMHSGDGE</sequence>